<dbReference type="AlphaFoldDB" id="A0A382DII9"/>
<feature type="non-terminal residue" evidence="1">
    <location>
        <position position="33"/>
    </location>
</feature>
<proteinExistence type="predicted"/>
<accession>A0A382DII9</accession>
<reference evidence="1" key="1">
    <citation type="submission" date="2018-05" db="EMBL/GenBank/DDBJ databases">
        <authorList>
            <person name="Lanie J.A."/>
            <person name="Ng W.-L."/>
            <person name="Kazmierczak K.M."/>
            <person name="Andrzejewski T.M."/>
            <person name="Davidsen T.M."/>
            <person name="Wayne K.J."/>
            <person name="Tettelin H."/>
            <person name="Glass J.I."/>
            <person name="Rusch D."/>
            <person name="Podicherti R."/>
            <person name="Tsui H.-C.T."/>
            <person name="Winkler M.E."/>
        </authorList>
    </citation>
    <scope>NUCLEOTIDE SEQUENCE</scope>
</reference>
<protein>
    <submittedName>
        <fullName evidence="1">Uncharacterized protein</fullName>
    </submittedName>
</protein>
<sequence length="33" mass="3653">MKYHPPDVAEWFQGIIHSSFISIPKPGASEGLI</sequence>
<evidence type="ECO:0000313" key="1">
    <source>
        <dbReference type="EMBL" id="SVB37427.1"/>
    </source>
</evidence>
<dbReference type="EMBL" id="UINC01039234">
    <property type="protein sequence ID" value="SVB37427.1"/>
    <property type="molecule type" value="Genomic_DNA"/>
</dbReference>
<gene>
    <name evidence="1" type="ORF">METZ01_LOCUS190281</name>
</gene>
<name>A0A382DII9_9ZZZZ</name>
<organism evidence="1">
    <name type="scientific">marine metagenome</name>
    <dbReference type="NCBI Taxonomy" id="408172"/>
    <lineage>
        <taxon>unclassified sequences</taxon>
        <taxon>metagenomes</taxon>
        <taxon>ecological metagenomes</taxon>
    </lineage>
</organism>